<keyword evidence="10" id="KW-0269">Exonuclease</keyword>
<dbReference type="GO" id="GO:0046872">
    <property type="term" value="F:metal ion binding"/>
    <property type="evidence" value="ECO:0007669"/>
    <property type="project" value="UniProtKB-KW"/>
</dbReference>
<comment type="caution">
    <text evidence="16">The sequence shown here is derived from an EMBL/GenBank/DDBJ whole genome shotgun (WGS) entry which is preliminary data.</text>
</comment>
<protein>
    <recommendedName>
        <fullName evidence="5">poly(A)-specific ribonuclease</fullName>
        <ecNumber evidence="5">3.1.13.4</ecNumber>
    </recommendedName>
</protein>
<dbReference type="AlphaFoldDB" id="A0A9J6FIK4"/>
<dbReference type="GO" id="GO:0005737">
    <property type="term" value="C:cytoplasm"/>
    <property type="evidence" value="ECO:0007669"/>
    <property type="project" value="UniProtKB-SubCell"/>
</dbReference>
<evidence type="ECO:0000256" key="1">
    <source>
        <dbReference type="ARBA" id="ARBA00001663"/>
    </source>
</evidence>
<evidence type="ECO:0000256" key="7">
    <source>
        <dbReference type="ARBA" id="ARBA00022722"/>
    </source>
</evidence>
<evidence type="ECO:0000256" key="9">
    <source>
        <dbReference type="ARBA" id="ARBA00022801"/>
    </source>
</evidence>
<proteinExistence type="inferred from homology"/>
<dbReference type="InterPro" id="IPR036397">
    <property type="entry name" value="RNaseH_sf"/>
</dbReference>
<evidence type="ECO:0000256" key="11">
    <source>
        <dbReference type="ARBA" id="ARBA00022884"/>
    </source>
</evidence>
<evidence type="ECO:0000256" key="5">
    <source>
        <dbReference type="ARBA" id="ARBA00012161"/>
    </source>
</evidence>
<dbReference type="GO" id="GO:0003723">
    <property type="term" value="F:RNA binding"/>
    <property type="evidence" value="ECO:0007669"/>
    <property type="project" value="UniProtKB-KW"/>
</dbReference>
<dbReference type="InterPro" id="IPR006941">
    <property type="entry name" value="RNase_CAF1"/>
</dbReference>
<accession>A0A9J6FIK4</accession>
<dbReference type="Gene3D" id="3.30.420.10">
    <property type="entry name" value="Ribonuclease H-like superfamily/Ribonuclease H"/>
    <property type="match status" value="1"/>
</dbReference>
<evidence type="ECO:0000256" key="10">
    <source>
        <dbReference type="ARBA" id="ARBA00022839"/>
    </source>
</evidence>
<dbReference type="InterPro" id="IPR039637">
    <property type="entry name" value="CNOT7/CNOT8/Pop2"/>
</dbReference>
<keyword evidence="13" id="KW-0804">Transcription</keyword>
<evidence type="ECO:0000256" key="14">
    <source>
        <dbReference type="ARBA" id="ARBA00023242"/>
    </source>
</evidence>
<comment type="subcellular location">
    <subcellularLocation>
        <location evidence="3">Cytoplasm</location>
    </subcellularLocation>
    <subcellularLocation>
        <location evidence="2">Nucleus</location>
    </subcellularLocation>
</comment>
<keyword evidence="9" id="KW-0378">Hydrolase</keyword>
<keyword evidence="8" id="KW-0479">Metal-binding</keyword>
<gene>
    <name evidence="16" type="ORF">HPB48_022168</name>
</gene>
<feature type="region of interest" description="Disordered" evidence="15">
    <location>
        <begin position="18"/>
        <end position="44"/>
    </location>
</feature>
<dbReference type="EMBL" id="JABSTR010000001">
    <property type="protein sequence ID" value="KAH9362779.1"/>
    <property type="molecule type" value="Genomic_DNA"/>
</dbReference>
<name>A0A9J6FIK4_HAELO</name>
<keyword evidence="14" id="KW-0539">Nucleus</keyword>
<evidence type="ECO:0000256" key="3">
    <source>
        <dbReference type="ARBA" id="ARBA00004496"/>
    </source>
</evidence>
<dbReference type="PANTHER" id="PTHR10797">
    <property type="entry name" value="CCR4-NOT TRANSCRIPTION COMPLEX SUBUNIT"/>
    <property type="match status" value="1"/>
</dbReference>
<organism evidence="16 17">
    <name type="scientific">Haemaphysalis longicornis</name>
    <name type="common">Bush tick</name>
    <dbReference type="NCBI Taxonomy" id="44386"/>
    <lineage>
        <taxon>Eukaryota</taxon>
        <taxon>Metazoa</taxon>
        <taxon>Ecdysozoa</taxon>
        <taxon>Arthropoda</taxon>
        <taxon>Chelicerata</taxon>
        <taxon>Arachnida</taxon>
        <taxon>Acari</taxon>
        <taxon>Parasitiformes</taxon>
        <taxon>Ixodida</taxon>
        <taxon>Ixodoidea</taxon>
        <taxon>Ixodidae</taxon>
        <taxon>Haemaphysalinae</taxon>
        <taxon>Haemaphysalis</taxon>
    </lineage>
</organism>
<comment type="similarity">
    <text evidence="4">Belongs to the CAF1 family.</text>
</comment>
<dbReference type="GO" id="GO:0030014">
    <property type="term" value="C:CCR4-NOT complex"/>
    <property type="evidence" value="ECO:0007669"/>
    <property type="project" value="InterPro"/>
</dbReference>
<evidence type="ECO:0000256" key="4">
    <source>
        <dbReference type="ARBA" id="ARBA00008372"/>
    </source>
</evidence>
<evidence type="ECO:0000256" key="6">
    <source>
        <dbReference type="ARBA" id="ARBA00022490"/>
    </source>
</evidence>
<evidence type="ECO:0000256" key="12">
    <source>
        <dbReference type="ARBA" id="ARBA00023015"/>
    </source>
</evidence>
<keyword evidence="7" id="KW-0540">Nuclease</keyword>
<keyword evidence="11" id="KW-0694">RNA-binding</keyword>
<dbReference type="EC" id="3.1.13.4" evidence="5"/>
<evidence type="ECO:0000256" key="2">
    <source>
        <dbReference type="ARBA" id="ARBA00004123"/>
    </source>
</evidence>
<reference evidence="16 17" key="1">
    <citation type="journal article" date="2020" name="Cell">
        <title>Large-Scale Comparative Analyses of Tick Genomes Elucidate Their Genetic Diversity and Vector Capacities.</title>
        <authorList>
            <consortium name="Tick Genome and Microbiome Consortium (TIGMIC)"/>
            <person name="Jia N."/>
            <person name="Wang J."/>
            <person name="Shi W."/>
            <person name="Du L."/>
            <person name="Sun Y."/>
            <person name="Zhan W."/>
            <person name="Jiang J.F."/>
            <person name="Wang Q."/>
            <person name="Zhang B."/>
            <person name="Ji P."/>
            <person name="Bell-Sakyi L."/>
            <person name="Cui X.M."/>
            <person name="Yuan T.T."/>
            <person name="Jiang B.G."/>
            <person name="Yang W.F."/>
            <person name="Lam T.T."/>
            <person name="Chang Q.C."/>
            <person name="Ding S.J."/>
            <person name="Wang X.J."/>
            <person name="Zhu J.G."/>
            <person name="Ruan X.D."/>
            <person name="Zhao L."/>
            <person name="Wei J.T."/>
            <person name="Ye R.Z."/>
            <person name="Que T.C."/>
            <person name="Du C.H."/>
            <person name="Zhou Y.H."/>
            <person name="Cheng J.X."/>
            <person name="Dai P.F."/>
            <person name="Guo W.B."/>
            <person name="Han X.H."/>
            <person name="Huang E.J."/>
            <person name="Li L.F."/>
            <person name="Wei W."/>
            <person name="Gao Y.C."/>
            <person name="Liu J.Z."/>
            <person name="Shao H.Z."/>
            <person name="Wang X."/>
            <person name="Wang C.C."/>
            <person name="Yang T.C."/>
            <person name="Huo Q.B."/>
            <person name="Li W."/>
            <person name="Chen H.Y."/>
            <person name="Chen S.E."/>
            <person name="Zhou L.G."/>
            <person name="Ni X.B."/>
            <person name="Tian J.H."/>
            <person name="Sheng Y."/>
            <person name="Liu T."/>
            <person name="Pan Y.S."/>
            <person name="Xia L.Y."/>
            <person name="Li J."/>
            <person name="Zhao F."/>
            <person name="Cao W.C."/>
        </authorList>
    </citation>
    <scope>NUCLEOTIDE SEQUENCE [LARGE SCALE GENOMIC DNA]</scope>
    <source>
        <strain evidence="16">HaeL-2018</strain>
    </source>
</reference>
<dbReference type="Pfam" id="PF04857">
    <property type="entry name" value="CAF1"/>
    <property type="match status" value="2"/>
</dbReference>
<dbReference type="Proteomes" id="UP000821853">
    <property type="component" value="Chromosome 1"/>
</dbReference>
<keyword evidence="17" id="KW-1185">Reference proteome</keyword>
<keyword evidence="6" id="KW-0963">Cytoplasm</keyword>
<dbReference type="GO" id="GO:0004535">
    <property type="term" value="F:poly(A)-specific ribonuclease activity"/>
    <property type="evidence" value="ECO:0007669"/>
    <property type="project" value="UniProtKB-EC"/>
</dbReference>
<dbReference type="VEuPathDB" id="VectorBase:HLOH_040117"/>
<dbReference type="OrthoDB" id="1164111at2759"/>
<dbReference type="InterPro" id="IPR012337">
    <property type="entry name" value="RNaseH-like_sf"/>
</dbReference>
<keyword evidence="12" id="KW-0805">Transcription regulation</keyword>
<evidence type="ECO:0000313" key="17">
    <source>
        <dbReference type="Proteomes" id="UP000821853"/>
    </source>
</evidence>
<dbReference type="GO" id="GO:0005634">
    <property type="term" value="C:nucleus"/>
    <property type="evidence" value="ECO:0007669"/>
    <property type="project" value="UniProtKB-SubCell"/>
</dbReference>
<evidence type="ECO:0000256" key="8">
    <source>
        <dbReference type="ARBA" id="ARBA00022723"/>
    </source>
</evidence>
<sequence>MASHSLVEDEASSWKKRIRISLVSPPPPPQGGGRSRRHRSHCSRRSAARRHAFAMLRFSPAYSSPDTSDVAILRRVNNGPTLRSRSCTIRDVWASNLEEEFRTIAHLVQTHHYVAMDTEFPGVVVRPDDIELQPPAYQYAMVRDNVNILRIIQLGLAFRDENGNLAPNCSSWQFNFKFSLETDDYAEDSIGLLIESGIQFKKHEEEGIDPNEFAQLCTVSGVVLSDSVRWLVFHGGFDFGYLLRLLTGQKLPEKESEFYELLSIYFPAIYDVKYIMQSCPMLKGGLQQVAKALQVERVGRQHQAGSDSLLTGACFLQDPPGVLRRLHRRRLLLRTRGRAAWRRVRAVRQHA</sequence>
<evidence type="ECO:0000256" key="15">
    <source>
        <dbReference type="SAM" id="MobiDB-lite"/>
    </source>
</evidence>
<dbReference type="OMA" id="QFNYVAM"/>
<feature type="compositionally biased region" description="Basic residues" evidence="15">
    <location>
        <begin position="34"/>
        <end position="44"/>
    </location>
</feature>
<comment type="catalytic activity">
    <reaction evidence="1">
        <text>Exonucleolytic cleavage of poly(A) to 5'-AMP.</text>
        <dbReference type="EC" id="3.1.13.4"/>
    </reaction>
</comment>
<evidence type="ECO:0000313" key="16">
    <source>
        <dbReference type="EMBL" id="KAH9362779.1"/>
    </source>
</evidence>
<dbReference type="SUPFAM" id="SSF53098">
    <property type="entry name" value="Ribonuclease H-like"/>
    <property type="match status" value="1"/>
</dbReference>
<evidence type="ECO:0000256" key="13">
    <source>
        <dbReference type="ARBA" id="ARBA00023163"/>
    </source>
</evidence>